<evidence type="ECO:0000313" key="3">
    <source>
        <dbReference type="Proteomes" id="UP001416858"/>
    </source>
</evidence>
<accession>A0ABP9VZM9</accession>
<gene>
    <name evidence="2" type="ORF">Rcae01_06093</name>
</gene>
<reference evidence="2 3" key="1">
    <citation type="submission" date="2024-02" db="EMBL/GenBank/DDBJ databases">
        <title>Rhodopirellula caenicola NBRC 110016.</title>
        <authorList>
            <person name="Ichikawa N."/>
            <person name="Katano-Makiyama Y."/>
            <person name="Hidaka K."/>
        </authorList>
    </citation>
    <scope>NUCLEOTIDE SEQUENCE [LARGE SCALE GENOMIC DNA]</scope>
    <source>
        <strain evidence="2 3">NBRC 110016</strain>
    </source>
</reference>
<evidence type="ECO:0000256" key="1">
    <source>
        <dbReference type="SAM" id="MobiDB-lite"/>
    </source>
</evidence>
<proteinExistence type="predicted"/>
<name>A0ABP9VZM9_9BACT</name>
<keyword evidence="3" id="KW-1185">Reference proteome</keyword>
<dbReference type="RefSeq" id="WP_345688624.1">
    <property type="nucleotide sequence ID" value="NZ_BAABRO010000025.1"/>
</dbReference>
<evidence type="ECO:0000313" key="2">
    <source>
        <dbReference type="EMBL" id="GAA5510584.1"/>
    </source>
</evidence>
<dbReference type="EMBL" id="BAABRO010000025">
    <property type="protein sequence ID" value="GAA5510584.1"/>
    <property type="molecule type" value="Genomic_DNA"/>
</dbReference>
<dbReference type="Proteomes" id="UP001416858">
    <property type="component" value="Unassembled WGS sequence"/>
</dbReference>
<organism evidence="2 3">
    <name type="scientific">Novipirellula caenicola</name>
    <dbReference type="NCBI Taxonomy" id="1536901"/>
    <lineage>
        <taxon>Bacteria</taxon>
        <taxon>Pseudomonadati</taxon>
        <taxon>Planctomycetota</taxon>
        <taxon>Planctomycetia</taxon>
        <taxon>Pirellulales</taxon>
        <taxon>Pirellulaceae</taxon>
        <taxon>Novipirellula</taxon>
    </lineage>
</organism>
<feature type="region of interest" description="Disordered" evidence="1">
    <location>
        <begin position="168"/>
        <end position="193"/>
    </location>
</feature>
<protein>
    <recommendedName>
        <fullName evidence="4">HTH merR-type domain-containing protein</fullName>
    </recommendedName>
</protein>
<evidence type="ECO:0008006" key="4">
    <source>
        <dbReference type="Google" id="ProtNLM"/>
    </source>
</evidence>
<comment type="caution">
    <text evidence="2">The sequence shown here is derived from an EMBL/GenBank/DDBJ whole genome shotgun (WGS) entry which is preliminary data.</text>
</comment>
<sequence>MNSLPPAFAGILNFVETWGKPYTFIELENDEHLLIKFLTEAEQTVPSIGVVRLFLTQSEEVRQALIKAGPGKLLKTGGRIFDPLIATTFTECLLDHAEILCGCASRARLILPVPIPFGSEKVEWKYRKIDDYRNHVQLDWYAFDGTFAYELPFNVRLECGKAGIRIGDSDGQSQNAKQTNQSRHSADVANNGTAESRKLIPTSRVAQLAGVESRTVLDWQDKGYIQSAEKRGRRYFFEESRTMQNIAAIREARIVYPQR</sequence>
<feature type="compositionally biased region" description="Polar residues" evidence="1">
    <location>
        <begin position="170"/>
        <end position="193"/>
    </location>
</feature>